<dbReference type="InterPro" id="IPR013819">
    <property type="entry name" value="LipOase_C"/>
</dbReference>
<dbReference type="PROSITE" id="PS50095">
    <property type="entry name" value="PLAT"/>
    <property type="match status" value="1"/>
</dbReference>
<evidence type="ECO:0000256" key="8">
    <source>
        <dbReference type="ARBA" id="ARBA00022767"/>
    </source>
</evidence>
<keyword evidence="12 17" id="KW-0560">Oxidoreductase</keyword>
<sequence length="1761" mass="198775">MLNTRISSSHTVHNLPPLQNPFVGGAIADNRSSSSAAYSPTAFRLPNHTKKSNTALTRYIPGNINAISIPSFISSTKTTTVKAVITIQPTITAAIGSINLDVIGSIFYQAIGRAYLNFEYCLMDAANGNQKTVSGNASYGLFSSVGSAGLHVYNCDFKVPDDFGNIGAVVVENKLSIGVFFKTIALDNNITFTCDSWSYLPSDTPNGLKPLRTKDLESLRGDGKGERKLSERIYDYDVYNDLGSPDSSADLARPVLGGSEHPYPRRCRTGRKMTTKDPLSESRTVLPFYVPRDEDFSEIKDISFGARALYTVLHAVVPILDSVLTGPNKGFSLFTDINLLFNEGINVPNSDNGLLSFLPNLIHDVSSAADTIIKFETPETMESKHQNHFLLNCLYVYVQFHRDTFSWARDEEFCREMLAGINPYRIELVTVVYGPAESAITKEIVEEQIGGLMSFEEALEQKKLFLLDYNDLLLPYVNKVRALNNTTLYGSRTLMFLTPAGTLRPLAIELTRPPTDDGKPQWKHVYTPTWEATGDWLWKLAKAQVVSHDSFYHQLVSHWLRTHCATEPYIIATNRHLSQMHPIKRLLTPYFRFTMQINALARLLLINAEGVIESTFGPGKYNVELSSEAYDQQWRFDQEALPANLISRGMAVEDPTAPHGLKLAIEDYPFANDGLLIWDAIKEFATSYVNHYYPQANLIESDEELQAWWTDIRTVGHGDKKDEPWWPQLKTQDDLIQIVSTIMWVPSGHHSAVNFGQYDYAGYFPNRPSTARTKMPNEDPTPEEWDAFIKRPEDALLNCFPSKSQATKVMSVLNILSSHSLDEEYIGGNAEASWAAEPAIKAAFDVFNGRFKELEGIIDSRNANPELRNRNGAGLVPYTLLKPYSGSGVTGKGVPNSISIYNVKTIFSSFAGKSKKVKGVINVQPTVSGALADITVGLVGTLNLLLQILTVSIDFFISRDKYRSNLFFLLNYLFSYGYEASGKKKETVTAYASYSGSDDWTKLYQYKCDFEVFEDFGEIGAVLVQNEHHKETYIKNIALDDGHVTFTCESWIHSKHDNSSKRIFFTNKSYLPSETPEALKSLREKDLESLRGNGEGQRKSFERIYDYERYNDLGDPDINSDLARPVLGGENHPYPRRLRTGREMTSTEPWSESRTTLPFYVPRDEDFSEIKGATFGARTLYSVLHAILPTLDSVLTDKNKGFSSFRDIDLLYDKGFDIPPLENGLLSALPRILKDVTSSTKTVLQFKTPRSMDRDSFNWFRDEEFCRQTLVGLNPYGIQLVKEWPLMSKLDPEVYGPAESTITKEIVEQEIKGFMTFEEALEEKKLFLLDYHDLLLPYVNKVRELEATTLYGSRTLMFLTSTGTLRPLAIELTLPPNNRKPQWKHVYTPCWDATGSWLWKLAKVHVLAHDSCHHQLVSHCLRTHCVTEPYIIATNRHLSKMHPMQRLLYPHLRYTMQINGLARQALINAGGIIESTFSLGKYSMQLSSDAYAQKWRFDQEALPVDLISRGMAVEDPSAPHGIKLRIEDYPFANDGLLLWDAIKQWVTTYVNHYYPQTDLVESDEELQSWWTEIRTVGHGDKKDEPWWPQLKTQQDLIGIVSTIMWVASGHHSAVNFGQYDYAGYFPNRPTIARTKMPNEDPTTEEWQAFLKNPEDVLLNCFPSQVQATKVISILDVLSSHSPDEEYIGVNMEAAWEAEPVIKVAFHELNGRLKELEGIIDSRNNDSKLSNRNGAGLIPYELLKPFSEPGMTGKGVPYSISI</sequence>
<feature type="domain" description="Lipoxygenase" evidence="20">
    <location>
        <begin position="198"/>
        <end position="900"/>
    </location>
</feature>
<keyword evidence="10" id="KW-0809">Transit peptide</keyword>
<keyword evidence="14" id="KW-0443">Lipid metabolism</keyword>
<dbReference type="Gramene" id="KVH90896">
    <property type="protein sequence ID" value="KVH90896"/>
    <property type="gene ID" value="Ccrd_007153"/>
</dbReference>
<keyword evidence="11 17" id="KW-0223">Dioxygenase</keyword>
<evidence type="ECO:0000313" key="22">
    <source>
        <dbReference type="Proteomes" id="UP000243975"/>
    </source>
</evidence>
<evidence type="ECO:0000256" key="5">
    <source>
        <dbReference type="ARBA" id="ARBA00022528"/>
    </source>
</evidence>
<keyword evidence="9" id="KW-0276">Fatty acid metabolism</keyword>
<dbReference type="FunFam" id="1.20.245.10:FF:000002">
    <property type="entry name" value="Lipoxygenase"/>
    <property type="match status" value="2"/>
</dbReference>
<dbReference type="Gene3D" id="2.60.60.20">
    <property type="entry name" value="PLAT/LH2 domain"/>
    <property type="match status" value="2"/>
</dbReference>
<dbReference type="PROSITE" id="PS00711">
    <property type="entry name" value="LIPOXYGENASE_1"/>
    <property type="match status" value="2"/>
</dbReference>
<gene>
    <name evidence="21" type="ORF">Ccrd_007153</name>
</gene>
<dbReference type="InterPro" id="IPR001246">
    <property type="entry name" value="LipOase_plant"/>
</dbReference>
<dbReference type="InterPro" id="IPR027433">
    <property type="entry name" value="Lipoxygenase_dom_3"/>
</dbReference>
<proteinExistence type="inferred from homology"/>
<reference evidence="21 22" key="1">
    <citation type="journal article" date="2016" name="Sci. Rep.">
        <title>The genome sequence of the outbreeding globe artichoke constructed de novo incorporating a phase-aware low-pass sequencing strategy of F1 progeny.</title>
        <authorList>
            <person name="Scaglione D."/>
            <person name="Reyes-Chin-Wo S."/>
            <person name="Acquadro A."/>
            <person name="Froenicke L."/>
            <person name="Portis E."/>
            <person name="Beitel C."/>
            <person name="Tirone M."/>
            <person name="Mauro R."/>
            <person name="Lo Monaco A."/>
            <person name="Mauromicale G."/>
            <person name="Faccioli P."/>
            <person name="Cattivelli L."/>
            <person name="Rieseberg L."/>
            <person name="Michelmore R."/>
            <person name="Lanteri S."/>
        </authorList>
    </citation>
    <scope>NUCLEOTIDE SEQUENCE [LARGE SCALE GENOMIC DNA]</scope>
    <source>
        <strain evidence="21">2C</strain>
    </source>
</reference>
<evidence type="ECO:0000256" key="3">
    <source>
        <dbReference type="ARBA" id="ARBA00009419"/>
    </source>
</evidence>
<dbReference type="PRINTS" id="PR00468">
    <property type="entry name" value="PLTLPOXGNASE"/>
</dbReference>
<evidence type="ECO:0000256" key="18">
    <source>
        <dbReference type="RuleBase" id="RU003975"/>
    </source>
</evidence>
<dbReference type="UniPathway" id="UPA00382"/>
<dbReference type="PANTHER" id="PTHR11771">
    <property type="entry name" value="LIPOXYGENASE"/>
    <property type="match status" value="1"/>
</dbReference>
<evidence type="ECO:0000256" key="16">
    <source>
        <dbReference type="PROSITE-ProRule" id="PRU00152"/>
    </source>
</evidence>
<dbReference type="Pfam" id="PF00305">
    <property type="entry name" value="Lipoxygenase"/>
    <property type="match status" value="2"/>
</dbReference>
<feature type="domain" description="PLAT" evidence="19">
    <location>
        <begin position="951"/>
        <end position="1066"/>
    </location>
</feature>
<comment type="caution">
    <text evidence="21">The sequence shown here is derived from an EMBL/GenBank/DDBJ whole genome shotgun (WGS) entry which is preliminary data.</text>
</comment>
<evidence type="ECO:0000256" key="10">
    <source>
        <dbReference type="ARBA" id="ARBA00022946"/>
    </source>
</evidence>
<dbReference type="GO" id="GO:0031408">
    <property type="term" value="P:oxylipin biosynthetic process"/>
    <property type="evidence" value="ECO:0007669"/>
    <property type="project" value="UniProtKB-UniRule"/>
</dbReference>
<dbReference type="InterPro" id="IPR001024">
    <property type="entry name" value="PLAT/LH2_dom"/>
</dbReference>
<dbReference type="GO" id="GO:0016165">
    <property type="term" value="F:linoleate 13S-lipoxygenase activity"/>
    <property type="evidence" value="ECO:0007669"/>
    <property type="project" value="UniProtKB-ARBA"/>
</dbReference>
<comment type="caution">
    <text evidence="16">Lacks conserved residue(s) required for the propagation of feature annotation.</text>
</comment>
<evidence type="ECO:0000259" key="20">
    <source>
        <dbReference type="PROSITE" id="PS51393"/>
    </source>
</evidence>
<evidence type="ECO:0000256" key="9">
    <source>
        <dbReference type="ARBA" id="ARBA00022832"/>
    </source>
</evidence>
<evidence type="ECO:0000256" key="2">
    <source>
        <dbReference type="ARBA" id="ARBA00004229"/>
    </source>
</evidence>
<evidence type="ECO:0000256" key="17">
    <source>
        <dbReference type="RuleBase" id="RU003974"/>
    </source>
</evidence>
<dbReference type="SUPFAM" id="SSF48484">
    <property type="entry name" value="Lipoxigenase"/>
    <property type="match status" value="2"/>
</dbReference>
<evidence type="ECO:0000256" key="12">
    <source>
        <dbReference type="ARBA" id="ARBA00023002"/>
    </source>
</evidence>
<name>A0A118JTT8_CYNCS</name>
<keyword evidence="22" id="KW-1185">Reference proteome</keyword>
<dbReference type="GO" id="GO:0009507">
    <property type="term" value="C:chloroplast"/>
    <property type="evidence" value="ECO:0007669"/>
    <property type="project" value="UniProtKB-SubCell"/>
</dbReference>
<keyword evidence="5" id="KW-0150">Chloroplast</keyword>
<dbReference type="Gene3D" id="4.10.375.10">
    <property type="entry name" value="Lipoxygenase-1, Domain 2"/>
    <property type="match status" value="2"/>
</dbReference>
<dbReference type="InterPro" id="IPR036226">
    <property type="entry name" value="LipOase_C_sf"/>
</dbReference>
<comment type="similarity">
    <text evidence="3 17">Belongs to the lipoxygenase family.</text>
</comment>
<protein>
    <recommendedName>
        <fullName evidence="18">Lipoxygenase</fullName>
        <ecNumber evidence="18">1.13.11.-</ecNumber>
    </recommendedName>
</protein>
<dbReference type="SUPFAM" id="SSF49723">
    <property type="entry name" value="Lipase/lipooxygenase domain (PLAT/LH2 domain)"/>
    <property type="match status" value="2"/>
</dbReference>
<dbReference type="EC" id="1.13.11.-" evidence="18"/>
<dbReference type="InterPro" id="IPR020834">
    <property type="entry name" value="LipOase_CS"/>
</dbReference>
<keyword evidence="15 18" id="KW-0275">Fatty acid biosynthesis</keyword>
<evidence type="ECO:0000256" key="4">
    <source>
        <dbReference type="ARBA" id="ARBA00022516"/>
    </source>
</evidence>
<dbReference type="OMA" id="PEKEFLM"/>
<keyword evidence="7 17" id="KW-0479">Metal-binding</keyword>
<keyword evidence="6" id="KW-0934">Plastid</keyword>
<comment type="cofactor">
    <cofactor evidence="1 17">
        <name>Fe cation</name>
        <dbReference type="ChEBI" id="CHEBI:24875"/>
    </cofactor>
</comment>
<dbReference type="Gene3D" id="3.10.450.60">
    <property type="match status" value="2"/>
</dbReference>
<comment type="function">
    <text evidence="18">Plant lipoxygenase may be involved in a number of diverse aspects of plant physiology including growth and development, pest resistance, and senescence or responses to wounding.</text>
</comment>
<dbReference type="GO" id="GO:0006633">
    <property type="term" value="P:fatty acid biosynthetic process"/>
    <property type="evidence" value="ECO:0007669"/>
    <property type="project" value="UniProtKB-KW"/>
</dbReference>
<evidence type="ECO:0000256" key="11">
    <source>
        <dbReference type="ARBA" id="ARBA00022964"/>
    </source>
</evidence>
<dbReference type="FunFam" id="3.10.450.60:FF:000005">
    <property type="entry name" value="Lipoxygenase"/>
    <property type="match status" value="1"/>
</dbReference>
<dbReference type="Pfam" id="PF01477">
    <property type="entry name" value="PLAT"/>
    <property type="match status" value="1"/>
</dbReference>
<dbReference type="PRINTS" id="PR00087">
    <property type="entry name" value="LIPOXYGENASE"/>
</dbReference>
<comment type="subcellular location">
    <subcellularLocation>
        <location evidence="2">Plastid</location>
        <location evidence="2">Chloroplast</location>
    </subcellularLocation>
</comment>
<dbReference type="PROSITE" id="PS51393">
    <property type="entry name" value="LIPOXYGENASE_3"/>
    <property type="match status" value="2"/>
</dbReference>
<evidence type="ECO:0000256" key="1">
    <source>
        <dbReference type="ARBA" id="ARBA00001962"/>
    </source>
</evidence>
<evidence type="ECO:0000256" key="6">
    <source>
        <dbReference type="ARBA" id="ARBA00022640"/>
    </source>
</evidence>
<evidence type="ECO:0000256" key="14">
    <source>
        <dbReference type="ARBA" id="ARBA00023098"/>
    </source>
</evidence>
<dbReference type="InterPro" id="IPR000907">
    <property type="entry name" value="LipOase"/>
</dbReference>
<dbReference type="GO" id="GO:0046872">
    <property type="term" value="F:metal ion binding"/>
    <property type="evidence" value="ECO:0007669"/>
    <property type="project" value="UniProtKB-UniRule"/>
</dbReference>
<dbReference type="SMART" id="SM00308">
    <property type="entry name" value="LH2"/>
    <property type="match status" value="1"/>
</dbReference>
<dbReference type="GO" id="GO:0034440">
    <property type="term" value="P:lipid oxidation"/>
    <property type="evidence" value="ECO:0007669"/>
    <property type="project" value="InterPro"/>
</dbReference>
<evidence type="ECO:0000259" key="19">
    <source>
        <dbReference type="PROSITE" id="PS50095"/>
    </source>
</evidence>
<comment type="pathway">
    <text evidence="18">Lipid metabolism; oxylipin biosynthesis.</text>
</comment>
<keyword evidence="8 18" id="KW-0925">Oxylipin biosynthesis</keyword>
<dbReference type="STRING" id="59895.A0A118JTT8"/>
<evidence type="ECO:0000256" key="13">
    <source>
        <dbReference type="ARBA" id="ARBA00023004"/>
    </source>
</evidence>
<dbReference type="Gene3D" id="1.20.245.10">
    <property type="entry name" value="Lipoxygenase-1, Domain 5"/>
    <property type="match status" value="2"/>
</dbReference>
<dbReference type="Proteomes" id="UP000243975">
    <property type="component" value="Unassembled WGS sequence"/>
</dbReference>
<dbReference type="PROSITE" id="PS00081">
    <property type="entry name" value="LIPOXYGENASE_2"/>
    <property type="match status" value="1"/>
</dbReference>
<keyword evidence="4 18" id="KW-0444">Lipid biosynthesis</keyword>
<dbReference type="FunFam" id="4.10.375.10:FF:000001">
    <property type="entry name" value="Lipoxygenase"/>
    <property type="match status" value="1"/>
</dbReference>
<keyword evidence="13 17" id="KW-0408">Iron</keyword>
<evidence type="ECO:0000256" key="7">
    <source>
        <dbReference type="ARBA" id="ARBA00022723"/>
    </source>
</evidence>
<feature type="domain" description="Lipoxygenase" evidence="20">
    <location>
        <begin position="1069"/>
        <end position="1761"/>
    </location>
</feature>
<accession>A0A118JTT8</accession>
<organism evidence="21 22">
    <name type="scientific">Cynara cardunculus var. scolymus</name>
    <name type="common">Globe artichoke</name>
    <name type="synonym">Cynara scolymus</name>
    <dbReference type="NCBI Taxonomy" id="59895"/>
    <lineage>
        <taxon>Eukaryota</taxon>
        <taxon>Viridiplantae</taxon>
        <taxon>Streptophyta</taxon>
        <taxon>Embryophyta</taxon>
        <taxon>Tracheophyta</taxon>
        <taxon>Spermatophyta</taxon>
        <taxon>Magnoliopsida</taxon>
        <taxon>eudicotyledons</taxon>
        <taxon>Gunneridae</taxon>
        <taxon>Pentapetalae</taxon>
        <taxon>asterids</taxon>
        <taxon>campanulids</taxon>
        <taxon>Asterales</taxon>
        <taxon>Asteraceae</taxon>
        <taxon>Carduoideae</taxon>
        <taxon>Cardueae</taxon>
        <taxon>Carduinae</taxon>
        <taxon>Cynara</taxon>
    </lineage>
</organism>
<evidence type="ECO:0000313" key="21">
    <source>
        <dbReference type="EMBL" id="KVH90896.1"/>
    </source>
</evidence>
<evidence type="ECO:0000256" key="15">
    <source>
        <dbReference type="ARBA" id="ARBA00023160"/>
    </source>
</evidence>
<dbReference type="InterPro" id="IPR020833">
    <property type="entry name" value="LipOase_Fe_BS"/>
</dbReference>
<dbReference type="EMBL" id="LEKV01005088">
    <property type="protein sequence ID" value="KVH90896.1"/>
    <property type="molecule type" value="Genomic_DNA"/>
</dbReference>
<dbReference type="Gene3D" id="4.10.372.10">
    <property type="entry name" value="Lipoxygenase-1, Domain 3"/>
    <property type="match status" value="2"/>
</dbReference>
<dbReference type="InterPro" id="IPR036392">
    <property type="entry name" value="PLAT/LH2_dom_sf"/>
</dbReference>